<dbReference type="AlphaFoldDB" id="A0A426WW84"/>
<proteinExistence type="predicted"/>
<comment type="caution">
    <text evidence="2">The sequence shown here is derived from an EMBL/GenBank/DDBJ whole genome shotgun (WGS) entry which is preliminary data.</text>
</comment>
<feature type="non-terminal residue" evidence="2">
    <location>
        <position position="140"/>
    </location>
</feature>
<dbReference type="EMBL" id="AMZH03039242">
    <property type="protein sequence ID" value="RRT31471.1"/>
    <property type="molecule type" value="Genomic_DNA"/>
</dbReference>
<evidence type="ECO:0000313" key="2">
    <source>
        <dbReference type="EMBL" id="RRT31471.1"/>
    </source>
</evidence>
<protein>
    <submittedName>
        <fullName evidence="2">Uncharacterized protein</fullName>
    </submittedName>
</protein>
<accession>A0A426WW84</accession>
<feature type="region of interest" description="Disordered" evidence="1">
    <location>
        <begin position="1"/>
        <end position="29"/>
    </location>
</feature>
<reference evidence="2 3" key="1">
    <citation type="journal article" date="2014" name="Agronomy (Basel)">
        <title>A Draft Genome Sequence for Ensete ventricosum, the Drought-Tolerant Tree Against Hunger.</title>
        <authorList>
            <person name="Harrison J."/>
            <person name="Moore K.A."/>
            <person name="Paszkiewicz K."/>
            <person name="Jones T."/>
            <person name="Grant M."/>
            <person name="Ambacheew D."/>
            <person name="Muzemil S."/>
            <person name="Studholme D.J."/>
        </authorList>
    </citation>
    <scope>NUCLEOTIDE SEQUENCE [LARGE SCALE GENOMIC DNA]</scope>
</reference>
<name>A0A426WW84_ENSVE</name>
<organism evidence="2 3">
    <name type="scientific">Ensete ventricosum</name>
    <name type="common">Abyssinian banana</name>
    <name type="synonym">Musa ensete</name>
    <dbReference type="NCBI Taxonomy" id="4639"/>
    <lineage>
        <taxon>Eukaryota</taxon>
        <taxon>Viridiplantae</taxon>
        <taxon>Streptophyta</taxon>
        <taxon>Embryophyta</taxon>
        <taxon>Tracheophyta</taxon>
        <taxon>Spermatophyta</taxon>
        <taxon>Magnoliopsida</taxon>
        <taxon>Liliopsida</taxon>
        <taxon>Zingiberales</taxon>
        <taxon>Musaceae</taxon>
        <taxon>Ensete</taxon>
    </lineage>
</organism>
<gene>
    <name evidence="2" type="ORF">B296_00058098</name>
</gene>
<dbReference type="Proteomes" id="UP000287651">
    <property type="component" value="Unassembled WGS sequence"/>
</dbReference>
<sequence>MRWDLVGSSLGDSPKELGSSLGTRREITEKKTGGLAARLSEVAEVCENNGPRSSLGIGPSSDDAMGSRREFAKRFVEGIRMLTRNMKGDHQKKTRELTARMSKATRLAEGLIFTQIRLIVEAGVPQEGGLGSGRRPLAFM</sequence>
<evidence type="ECO:0000313" key="3">
    <source>
        <dbReference type="Proteomes" id="UP000287651"/>
    </source>
</evidence>
<evidence type="ECO:0000256" key="1">
    <source>
        <dbReference type="SAM" id="MobiDB-lite"/>
    </source>
</evidence>